<dbReference type="EMBL" id="JAPUBN010000006">
    <property type="protein sequence ID" value="MCZ2720412.1"/>
    <property type="molecule type" value="Genomic_DNA"/>
</dbReference>
<evidence type="ECO:0000313" key="4">
    <source>
        <dbReference type="Proteomes" id="UP001149719"/>
    </source>
</evidence>
<feature type="compositionally biased region" description="Polar residues" evidence="1">
    <location>
        <begin position="21"/>
        <end position="32"/>
    </location>
</feature>
<sequence length="159" mass="18213">MVAKLVDAEALKAMGAKRQSDTQAEAPQTEQPDATALAEERHIDAGADPTLITITTIEVIMACTIDEDFSKDEFLIAFFSEEDEQNYQTLVKYAQSNWGEICMEMAQRKVNGEADFSYYERQKKNKSTTLTLAYYLKTCVQLMWIMFMIFQILLVKPIW</sequence>
<feature type="region of interest" description="Disordered" evidence="1">
    <location>
        <begin position="16"/>
        <end position="35"/>
    </location>
</feature>
<reference evidence="3" key="1">
    <citation type="submission" date="2022-12" db="EMBL/GenBank/DDBJ databases">
        <title>Marinomonas 15G1-11 sp. nov, isolated from marine algae.</title>
        <authorList>
            <person name="Butt M."/>
            <person name="Choi D.G."/>
            <person name="Kim J.M."/>
            <person name="Lee J.K."/>
            <person name="Baek J.H."/>
            <person name="Jeon C.O."/>
        </authorList>
    </citation>
    <scope>NUCLEOTIDE SEQUENCE</scope>
    <source>
        <strain evidence="3">15G1-11</strain>
    </source>
</reference>
<keyword evidence="2" id="KW-1133">Transmembrane helix</keyword>
<gene>
    <name evidence="3" type="ORF">O1D97_01815</name>
</gene>
<evidence type="ECO:0000256" key="1">
    <source>
        <dbReference type="SAM" id="MobiDB-lite"/>
    </source>
</evidence>
<comment type="caution">
    <text evidence="3">The sequence shown here is derived from an EMBL/GenBank/DDBJ whole genome shotgun (WGS) entry which is preliminary data.</text>
</comment>
<organism evidence="3 4">
    <name type="scientific">Marinomonas phaeophyticola</name>
    <dbReference type="NCBI Taxonomy" id="3004091"/>
    <lineage>
        <taxon>Bacteria</taxon>
        <taxon>Pseudomonadati</taxon>
        <taxon>Pseudomonadota</taxon>
        <taxon>Gammaproteobacteria</taxon>
        <taxon>Oceanospirillales</taxon>
        <taxon>Oceanospirillaceae</taxon>
        <taxon>Marinomonas</taxon>
    </lineage>
</organism>
<keyword evidence="2" id="KW-0812">Transmembrane</keyword>
<name>A0ABT4JPW7_9GAMM</name>
<feature type="transmembrane region" description="Helical" evidence="2">
    <location>
        <begin position="132"/>
        <end position="154"/>
    </location>
</feature>
<keyword evidence="4" id="KW-1185">Reference proteome</keyword>
<protein>
    <submittedName>
        <fullName evidence="3">Uncharacterized protein</fullName>
    </submittedName>
</protein>
<evidence type="ECO:0000256" key="2">
    <source>
        <dbReference type="SAM" id="Phobius"/>
    </source>
</evidence>
<accession>A0ABT4JPW7</accession>
<dbReference type="RefSeq" id="WP_269122280.1">
    <property type="nucleotide sequence ID" value="NZ_JAPUBN010000006.1"/>
</dbReference>
<dbReference type="Proteomes" id="UP001149719">
    <property type="component" value="Unassembled WGS sequence"/>
</dbReference>
<keyword evidence="2" id="KW-0472">Membrane</keyword>
<proteinExistence type="predicted"/>
<evidence type="ECO:0000313" key="3">
    <source>
        <dbReference type="EMBL" id="MCZ2720412.1"/>
    </source>
</evidence>